<keyword evidence="4" id="KW-0572">Peptidoglycan-anchor</keyword>
<dbReference type="RefSeq" id="WP_109229328.1">
    <property type="nucleotide sequence ID" value="NZ_PYHR01000002.1"/>
</dbReference>
<gene>
    <name evidence="8" type="ORF">C8046_10060</name>
</gene>
<accession>A0A2U1ZVD4</accession>
<proteinExistence type="predicted"/>
<feature type="domain" description="Gram-positive cocci surface proteins LPxTG" evidence="7">
    <location>
        <begin position="1097"/>
        <end position="1133"/>
    </location>
</feature>
<dbReference type="InterPro" id="IPR013783">
    <property type="entry name" value="Ig-like_fold"/>
</dbReference>
<dbReference type="SUPFAM" id="SSF63829">
    <property type="entry name" value="Calcium-dependent phosphotriesterase"/>
    <property type="match status" value="1"/>
</dbReference>
<evidence type="ECO:0000256" key="6">
    <source>
        <dbReference type="SAM" id="Phobius"/>
    </source>
</evidence>
<feature type="transmembrane region" description="Helical" evidence="6">
    <location>
        <begin position="1108"/>
        <end position="1126"/>
    </location>
</feature>
<name>A0A2U1ZVD4_9MICO</name>
<dbReference type="AlphaFoldDB" id="A0A2U1ZVD4"/>
<evidence type="ECO:0000256" key="3">
    <source>
        <dbReference type="ARBA" id="ARBA00022729"/>
    </source>
</evidence>
<organism evidence="8 9">
    <name type="scientific">Serinibacter arcticus</name>
    <dbReference type="NCBI Taxonomy" id="1655435"/>
    <lineage>
        <taxon>Bacteria</taxon>
        <taxon>Bacillati</taxon>
        <taxon>Actinomycetota</taxon>
        <taxon>Actinomycetes</taxon>
        <taxon>Micrococcales</taxon>
        <taxon>Beutenbergiaceae</taxon>
        <taxon>Serinibacter</taxon>
    </lineage>
</organism>
<keyword evidence="6" id="KW-1133">Transmembrane helix</keyword>
<evidence type="ECO:0000256" key="5">
    <source>
        <dbReference type="SAM" id="MobiDB-lite"/>
    </source>
</evidence>
<dbReference type="GO" id="GO:0005975">
    <property type="term" value="P:carbohydrate metabolic process"/>
    <property type="evidence" value="ECO:0007669"/>
    <property type="project" value="UniProtKB-ARBA"/>
</dbReference>
<dbReference type="InterPro" id="IPR041033">
    <property type="entry name" value="SpaA_PFL_dom_1"/>
</dbReference>
<evidence type="ECO:0000259" key="7">
    <source>
        <dbReference type="PROSITE" id="PS50847"/>
    </source>
</evidence>
<sequence>MRHARVYFDDRPGARHRGIAAIAAALLVVGLGVTSSSAATAELATAELSAVEATATEPAAEATPSSDATTADESAPAVDPAATAEPVPEVEPTAAATDAARGATPSAAPEAVAAPEPSSTDGAGALAVSPMAVVGAPDGATAPYVHWTAVDTAGNPVAGATFDFQRANGNSYAATSPIAVSDCVSGACAVADRDNDPGEYLVKWIAPTPGVTPPASTTTVTAGGRHRVRPAVAPAGYEWVSSPDWVDSSTLTWSGTGSDSTLDMGTFVLRQTSNRPFCEAGYVYSVTDNGQLQQVAPGGVVTPKGTRAPNVSSFNGLGIGSGGQPVYAIARSGSGTSMSGTIYSYNVTTGVWSSTGATSGNTSSNLVGGAVDLSSGLYYFGGFTSSGSFRLYQYDPAANPAVTLKGTVSTGSGGNANGDFAFDATGNLFIVRGDGTSTTVYSVTSANLAAASGGAIASSVSRSFTTMSNVNGIAFDASGKAFLASTTTMRSYDMPGWTQNPTTDVTTGLGDSTDLSTCSSPPTITIEKFVEGRRVNATDQFTLTLTQGAAQIGTVTTSGNASGLQGQRIGPLPTVRNVALTFGETASGTTNLNQYVSSYRCLVDGVQRSQGNGTTGSITIPTGGQSVECRIYNSPVAAQVSITKLVTDGAGANPAPRPGWNVTSSVAATTGTIVAGTQAATQQTATSGTATWDYTFGSTTSRATVTVSETMQPGYVFQSAQCVVTHLDGTTATTTLTGPGAQGITGVAPGDRVDCTYVNRPAPGQLAVTKILDASVPAGSGAIPFAGTYTCVLGGATVASGTWTVTGAGAAVLTPAATSVAAGASCTVTETPPTASQGLPNSSYVWGAPQVGPAVTIASGTTSSISVTNSATRVRGAFQVTKVVPAGSTVDAGSTFSGQWRCTLGAEVVTGTWGPIAAGATWVSPSTAQIPTGAECAVTTETRAAAPVAADLSYRWAGDPAFSAPVQATTGTTLATVTVTNATARDLGAVVWSKVDGAGAALASSEWLLTGPGLPAAGLAVTDCVATAPTDCTGPDRDPAPGAFQLVDLLWGDYELVETRAPAGYQLGTTVHEFTIGPALTVDLGPIVNDQRGQPSLPLTGGLGSDSFAVGGGALLAAAAAVLLLFRRRRARP</sequence>
<evidence type="ECO:0000256" key="1">
    <source>
        <dbReference type="ARBA" id="ARBA00022512"/>
    </source>
</evidence>
<dbReference type="NCBIfam" id="TIGR01167">
    <property type="entry name" value="LPXTG_anchor"/>
    <property type="match status" value="1"/>
</dbReference>
<keyword evidence="6" id="KW-0812">Transmembrane</keyword>
<evidence type="ECO:0000313" key="8">
    <source>
        <dbReference type="EMBL" id="PWD50946.1"/>
    </source>
</evidence>
<reference evidence="8 9" key="1">
    <citation type="submission" date="2018-03" db="EMBL/GenBank/DDBJ databases">
        <title>Genome assembly of novel Miniimonas species PCH200.</title>
        <authorList>
            <person name="Thakur V."/>
            <person name="Kumar V."/>
            <person name="Singh D."/>
        </authorList>
    </citation>
    <scope>NUCLEOTIDE SEQUENCE [LARGE SCALE GENOMIC DNA]</scope>
    <source>
        <strain evidence="8 9">PCH200</strain>
    </source>
</reference>
<dbReference type="InterPro" id="IPR048834">
    <property type="entry name" value="SpaA_pre-album"/>
</dbReference>
<keyword evidence="6" id="KW-0472">Membrane</keyword>
<evidence type="ECO:0000313" key="9">
    <source>
        <dbReference type="Proteomes" id="UP000245166"/>
    </source>
</evidence>
<dbReference type="Gene3D" id="2.60.40.10">
    <property type="entry name" value="Immunoglobulins"/>
    <property type="match status" value="1"/>
</dbReference>
<feature type="compositionally biased region" description="Low complexity" evidence="5">
    <location>
        <begin position="90"/>
        <end position="120"/>
    </location>
</feature>
<dbReference type="Pfam" id="PF20674">
    <property type="entry name" value="SpaA_3"/>
    <property type="match status" value="1"/>
</dbReference>
<keyword evidence="3" id="KW-0732">Signal</keyword>
<comment type="caution">
    <text evidence="8">The sequence shown here is derived from an EMBL/GenBank/DDBJ whole genome shotgun (WGS) entry which is preliminary data.</text>
</comment>
<dbReference type="Proteomes" id="UP000245166">
    <property type="component" value="Unassembled WGS sequence"/>
</dbReference>
<evidence type="ECO:0000256" key="4">
    <source>
        <dbReference type="ARBA" id="ARBA00023088"/>
    </source>
</evidence>
<keyword evidence="2" id="KW-0964">Secreted</keyword>
<protein>
    <recommendedName>
        <fullName evidence="7">Gram-positive cocci surface proteins LPxTG domain-containing protein</fullName>
    </recommendedName>
</protein>
<feature type="compositionally biased region" description="Low complexity" evidence="5">
    <location>
        <begin position="54"/>
        <end position="66"/>
    </location>
</feature>
<keyword evidence="9" id="KW-1185">Reference proteome</keyword>
<dbReference type="Pfam" id="PF17802">
    <property type="entry name" value="SpaA"/>
    <property type="match status" value="1"/>
</dbReference>
<dbReference type="PROSITE" id="PS50847">
    <property type="entry name" value="GRAM_POS_ANCHORING"/>
    <property type="match status" value="1"/>
</dbReference>
<evidence type="ECO:0000256" key="2">
    <source>
        <dbReference type="ARBA" id="ARBA00022525"/>
    </source>
</evidence>
<dbReference type="OrthoDB" id="134475at2"/>
<keyword evidence="1" id="KW-0134">Cell wall</keyword>
<feature type="region of interest" description="Disordered" evidence="5">
    <location>
        <begin position="54"/>
        <end position="124"/>
    </location>
</feature>
<dbReference type="InterPro" id="IPR019931">
    <property type="entry name" value="LPXTG_anchor"/>
</dbReference>
<dbReference type="EMBL" id="PYHR01000002">
    <property type="protein sequence ID" value="PWD50946.1"/>
    <property type="molecule type" value="Genomic_DNA"/>
</dbReference>